<gene>
    <name evidence="4" type="ORF">TCAL_12117</name>
</gene>
<dbReference type="OrthoDB" id="42638at2759"/>
<feature type="chain" id="PRO_5022046064" description="Sialate O-acetylesterase domain-containing protein" evidence="2">
    <location>
        <begin position="21"/>
        <end position="509"/>
    </location>
</feature>
<name>A0A553PBE8_TIGCA</name>
<dbReference type="GO" id="GO:0005975">
    <property type="term" value="P:carbohydrate metabolic process"/>
    <property type="evidence" value="ECO:0007669"/>
    <property type="project" value="TreeGrafter"/>
</dbReference>
<keyword evidence="5" id="KW-1185">Reference proteome</keyword>
<evidence type="ECO:0000313" key="5">
    <source>
        <dbReference type="Proteomes" id="UP000318571"/>
    </source>
</evidence>
<evidence type="ECO:0000259" key="3">
    <source>
        <dbReference type="Pfam" id="PF03629"/>
    </source>
</evidence>
<evidence type="ECO:0000256" key="2">
    <source>
        <dbReference type="SAM" id="SignalP"/>
    </source>
</evidence>
<reference evidence="4 5" key="1">
    <citation type="journal article" date="2018" name="Nat. Ecol. Evol.">
        <title>Genomic signatures of mitonuclear coevolution across populations of Tigriopus californicus.</title>
        <authorList>
            <person name="Barreto F.S."/>
            <person name="Watson E.T."/>
            <person name="Lima T.G."/>
            <person name="Willett C.S."/>
            <person name="Edmands S."/>
            <person name="Li W."/>
            <person name="Burton R.S."/>
        </authorList>
    </citation>
    <scope>NUCLEOTIDE SEQUENCE [LARGE SCALE GENOMIC DNA]</scope>
    <source>
        <strain evidence="4 5">San Diego</strain>
    </source>
</reference>
<dbReference type="Proteomes" id="UP000318571">
    <property type="component" value="Chromosome 2"/>
</dbReference>
<dbReference type="Gene3D" id="3.40.50.1110">
    <property type="entry name" value="SGNH hydrolase"/>
    <property type="match status" value="1"/>
</dbReference>
<protein>
    <recommendedName>
        <fullName evidence="3">Sialate O-acetylesterase domain-containing protein</fullName>
    </recommendedName>
</protein>
<dbReference type="OMA" id="DECTISI"/>
<keyword evidence="2" id="KW-0732">Signal</keyword>
<dbReference type="PANTHER" id="PTHR22901:SF0">
    <property type="entry name" value="SIALATE O-ACETYLESTERASE"/>
    <property type="match status" value="1"/>
</dbReference>
<dbReference type="InterPro" id="IPR039329">
    <property type="entry name" value="SIAE"/>
</dbReference>
<evidence type="ECO:0000256" key="1">
    <source>
        <dbReference type="ARBA" id="ARBA00022801"/>
    </source>
</evidence>
<feature type="signal peptide" evidence="2">
    <location>
        <begin position="1"/>
        <end position="20"/>
    </location>
</feature>
<organism evidence="4 5">
    <name type="scientific">Tigriopus californicus</name>
    <name type="common">Marine copepod</name>
    <dbReference type="NCBI Taxonomy" id="6832"/>
    <lineage>
        <taxon>Eukaryota</taxon>
        <taxon>Metazoa</taxon>
        <taxon>Ecdysozoa</taxon>
        <taxon>Arthropoda</taxon>
        <taxon>Crustacea</taxon>
        <taxon>Multicrustacea</taxon>
        <taxon>Hexanauplia</taxon>
        <taxon>Copepoda</taxon>
        <taxon>Harpacticoida</taxon>
        <taxon>Harpacticidae</taxon>
        <taxon>Tigriopus</taxon>
    </lineage>
</organism>
<evidence type="ECO:0000313" key="4">
    <source>
        <dbReference type="EMBL" id="TRY75015.1"/>
    </source>
</evidence>
<dbReference type="Pfam" id="PF03629">
    <property type="entry name" value="SASA"/>
    <property type="match status" value="1"/>
</dbReference>
<keyword evidence="1" id="KW-0378">Hydrolase</keyword>
<proteinExistence type="predicted"/>
<dbReference type="GO" id="GO:0001681">
    <property type="term" value="F:sialate O-acetylesterase activity"/>
    <property type="evidence" value="ECO:0007669"/>
    <property type="project" value="InterPro"/>
</dbReference>
<dbReference type="InterPro" id="IPR005181">
    <property type="entry name" value="SASA"/>
</dbReference>
<dbReference type="AlphaFoldDB" id="A0A553PBE8"/>
<comment type="caution">
    <text evidence="4">The sequence shown here is derived from an EMBL/GenBank/DDBJ whole genome shotgun (WGS) entry which is preliminary data.</text>
</comment>
<feature type="domain" description="Sialate O-acetylesterase" evidence="3">
    <location>
        <begin position="128"/>
        <end position="368"/>
    </location>
</feature>
<dbReference type="InterPro" id="IPR036514">
    <property type="entry name" value="SGNH_hydro_sf"/>
</dbReference>
<accession>A0A553PBE8</accession>
<dbReference type="EMBL" id="VCGU01000005">
    <property type="protein sequence ID" value="TRY75015.1"/>
    <property type="molecule type" value="Genomic_DNA"/>
</dbReference>
<dbReference type="PANTHER" id="PTHR22901">
    <property type="entry name" value="SIALATE O-ACETYLESTERASE"/>
    <property type="match status" value="1"/>
</dbReference>
<dbReference type="SUPFAM" id="SSF52266">
    <property type="entry name" value="SGNH hydrolase"/>
    <property type="match status" value="1"/>
</dbReference>
<sequence length="509" mass="56570">MCSSFLPYIISLVSLFDVRSISTQDCTGTVSLPKYYHNGMVFQADGMPKVWGFTTNPSCPVNVKAACTDKNGSKRVLWAASEGVETRDDANVWEVTMNPLGSSGDECTISIEQGNSKNVINLDVILGDVWICSGQSNMERRMDQIANATSEIQNSATYSNIRFYKVARHTSDQEESDIIGGSDKWHTPDNAAELKAFSAVCFLTARDLTDLMGDDKRVFGLIETVWGGTRVEAWSSQKALDECDVEPSVLPDYPQNSNSYLWNAMVYPLLRTTVKGFLWYQGEANSGHNRDLYQCTFPAMIADWRLKFSKIEQIPPFGFVQLATNVNANGVEIRWHQTKDKGFVPNQGIAKVFMAVAFDTYDKENGIHPRYKQIVGERLSYGAANIAYGMTEYPTNGPFLEVVTQNGGFHEVTFDQDFTYNNEEISGFYVCCDSIATCDAAEGSWNRVPKEAVTVVLEERKLVLDLSGGCASALAYAWEDIPVETYLGAPIYADDPFRLPAAPWKVNLS</sequence>